<gene>
    <name evidence="3" type="ORF">SAMN05192565_101118</name>
</gene>
<keyword evidence="2" id="KW-0812">Transmembrane</keyword>
<feature type="compositionally biased region" description="Low complexity" evidence="1">
    <location>
        <begin position="204"/>
        <end position="272"/>
    </location>
</feature>
<feature type="region of interest" description="Disordered" evidence="1">
    <location>
        <begin position="204"/>
        <end position="279"/>
    </location>
</feature>
<reference evidence="4" key="1">
    <citation type="submission" date="2016-10" db="EMBL/GenBank/DDBJ databases">
        <authorList>
            <person name="Varghese N."/>
            <person name="Submissions S."/>
        </authorList>
    </citation>
    <scope>NUCLEOTIDE SEQUENCE [LARGE SCALE GENOMIC DNA]</scope>
    <source>
        <strain evidence="4">Gh-105</strain>
    </source>
</reference>
<dbReference type="AlphaFoldDB" id="A0A1I2QJ11"/>
<feature type="transmembrane region" description="Helical" evidence="2">
    <location>
        <begin position="29"/>
        <end position="51"/>
    </location>
</feature>
<keyword evidence="2" id="KW-0472">Membrane</keyword>
<sequence>MSIAIDPSEMRTPTRVPVKTGASSRAGRLAVLTVLGGVGLVGLSAGAYSMLSGLAGPTPSGVRIGHVSADWPDLRDGVPALVSTAGRTDLVPSTANEPISVRTIVSEPTVAPEGAAPQAKPFEARSNEVTPVEASAPEAKPLEAIPVEAKAVDVPRPAEAAKLASITPAAKPARLPVIENAAPVPPAPMAPLVEKARPAPLVAPTARETTRARTAPDNTFAALPPASATPASTAKPKPAAVAHAKPPMAKPTAKPAAETAKVASAQPAQAAEPEGEDTEVFGVKVPSLAPVGRKLVEGVEALGDAVKRFPEQF</sequence>
<name>A0A1I2QJ11_9HYPH</name>
<evidence type="ECO:0000256" key="1">
    <source>
        <dbReference type="SAM" id="MobiDB-lite"/>
    </source>
</evidence>
<dbReference type="RefSeq" id="WP_091967754.1">
    <property type="nucleotide sequence ID" value="NZ_FOPM01000001.1"/>
</dbReference>
<evidence type="ECO:0000256" key="2">
    <source>
        <dbReference type="SAM" id="Phobius"/>
    </source>
</evidence>
<dbReference type="EMBL" id="FOPM01000001">
    <property type="protein sequence ID" value="SFG27319.1"/>
    <property type="molecule type" value="Genomic_DNA"/>
</dbReference>
<evidence type="ECO:0000313" key="3">
    <source>
        <dbReference type="EMBL" id="SFG27319.1"/>
    </source>
</evidence>
<evidence type="ECO:0000313" key="4">
    <source>
        <dbReference type="Proteomes" id="UP000199229"/>
    </source>
</evidence>
<proteinExistence type="predicted"/>
<dbReference type="OrthoDB" id="7991761at2"/>
<dbReference type="Proteomes" id="UP000199229">
    <property type="component" value="Unassembled WGS sequence"/>
</dbReference>
<keyword evidence="4" id="KW-1185">Reference proteome</keyword>
<accession>A0A1I2QJ11</accession>
<keyword evidence="2" id="KW-1133">Transmembrane helix</keyword>
<organism evidence="3 4">
    <name type="scientific">Methylobacterium gossipiicola</name>
    <dbReference type="NCBI Taxonomy" id="582675"/>
    <lineage>
        <taxon>Bacteria</taxon>
        <taxon>Pseudomonadati</taxon>
        <taxon>Pseudomonadota</taxon>
        <taxon>Alphaproteobacteria</taxon>
        <taxon>Hyphomicrobiales</taxon>
        <taxon>Methylobacteriaceae</taxon>
        <taxon>Methylobacterium</taxon>
    </lineage>
</organism>
<protein>
    <submittedName>
        <fullName evidence="3">Uncharacterized protein</fullName>
    </submittedName>
</protein>
<feature type="region of interest" description="Disordered" evidence="1">
    <location>
        <begin position="1"/>
        <end position="22"/>
    </location>
</feature>